<reference evidence="2 3" key="1">
    <citation type="submission" date="2019-10" db="EMBL/GenBank/DDBJ databases">
        <title>Genomic and transcriptomic insights into the perfect genentic adaptation of a filamentous nitrogen-fixing cyanobacterium to rice fields.</title>
        <authorList>
            <person name="Chen Z."/>
        </authorList>
    </citation>
    <scope>NUCLEOTIDE SEQUENCE [LARGE SCALE GENOMIC DNA]</scope>
    <source>
        <strain evidence="2">CCNUC1</strain>
    </source>
</reference>
<evidence type="ECO:0000256" key="1">
    <source>
        <dbReference type="SAM" id="SignalP"/>
    </source>
</evidence>
<evidence type="ECO:0000313" key="3">
    <source>
        <dbReference type="Proteomes" id="UP000326678"/>
    </source>
</evidence>
<evidence type="ECO:0000313" key="2">
    <source>
        <dbReference type="EMBL" id="QFS45767.1"/>
    </source>
</evidence>
<dbReference type="EMBL" id="CP045226">
    <property type="protein sequence ID" value="QFS45767.1"/>
    <property type="molecule type" value="Genomic_DNA"/>
</dbReference>
<sequence length="164" mass="17338">MNIRKTFSTAVFASLLMPAILNSGAATASENKCLPESGAYIISLQSASGFVARGVISFEEHGTLAVTSSNEGGSTNFAPFTSQLGTWKCVGNQITARTIDFTLPLNGQNKQIGRIDYKATVTGKNIIQGTLEGRFFPLNANPQASDPSPAFTNTFSGELIKPSL</sequence>
<proteinExistence type="predicted"/>
<gene>
    <name evidence="2" type="ORF">GXM_03244</name>
</gene>
<feature type="signal peptide" evidence="1">
    <location>
        <begin position="1"/>
        <end position="28"/>
    </location>
</feature>
<dbReference type="Proteomes" id="UP000326678">
    <property type="component" value="Chromosome Gxm1"/>
</dbReference>
<keyword evidence="3" id="KW-1185">Reference proteome</keyword>
<keyword evidence="1" id="KW-0732">Signal</keyword>
<feature type="chain" id="PRO_5024937529" evidence="1">
    <location>
        <begin position="29"/>
        <end position="164"/>
    </location>
</feature>
<organism evidence="2 3">
    <name type="scientific">Nostoc sphaeroides CCNUC1</name>
    <dbReference type="NCBI Taxonomy" id="2653204"/>
    <lineage>
        <taxon>Bacteria</taxon>
        <taxon>Bacillati</taxon>
        <taxon>Cyanobacteriota</taxon>
        <taxon>Cyanophyceae</taxon>
        <taxon>Nostocales</taxon>
        <taxon>Nostocaceae</taxon>
        <taxon>Nostoc</taxon>
    </lineage>
</organism>
<dbReference type="KEGG" id="nsh:GXM_03244"/>
<accession>A0A5P8VZE0</accession>
<name>A0A5P8VZE0_9NOSO</name>
<protein>
    <submittedName>
        <fullName evidence="2">Uncharacterized protein</fullName>
    </submittedName>
</protein>
<dbReference type="AlphaFoldDB" id="A0A5P8VZE0"/>
<dbReference type="RefSeq" id="WP_118168719.1">
    <property type="nucleotide sequence ID" value="NZ_CP045226.1"/>
</dbReference>